<organism evidence="13 14">
    <name type="scientific">Planococcus salinus</name>
    <dbReference type="NCBI Taxonomy" id="1848460"/>
    <lineage>
        <taxon>Bacteria</taxon>
        <taxon>Bacillati</taxon>
        <taxon>Bacillota</taxon>
        <taxon>Bacilli</taxon>
        <taxon>Bacillales</taxon>
        <taxon>Caryophanaceae</taxon>
        <taxon>Planococcus</taxon>
    </lineage>
</organism>
<reference evidence="13 14" key="1">
    <citation type="journal article" date="2018" name="Int. J. Syst. Evol. Microbiol.">
        <title>Planococcus salinus sp. nov., a moderately halophilic bacterium isolated from a saline-alkali soil.</title>
        <authorList>
            <person name="Gan L."/>
        </authorList>
    </citation>
    <scope>NUCLEOTIDE SEQUENCE [LARGE SCALE GENOMIC DNA]</scope>
    <source>
        <strain evidence="13 14">LCB217</strain>
    </source>
</reference>
<dbReference type="Proteomes" id="UP000275473">
    <property type="component" value="Unassembled WGS sequence"/>
</dbReference>
<evidence type="ECO:0000256" key="4">
    <source>
        <dbReference type="ARBA" id="ARBA00022960"/>
    </source>
</evidence>
<dbReference type="Gene3D" id="3.40.630.30">
    <property type="match status" value="1"/>
</dbReference>
<evidence type="ECO:0000313" key="13">
    <source>
        <dbReference type="EMBL" id="RNF39535.1"/>
    </source>
</evidence>
<dbReference type="Pfam" id="PF13480">
    <property type="entry name" value="Acetyltransf_6"/>
    <property type="match status" value="1"/>
</dbReference>
<evidence type="ECO:0000256" key="9">
    <source>
        <dbReference type="ARBA" id="ARBA00040679"/>
    </source>
</evidence>
<dbReference type="AlphaFoldDB" id="A0A3M8P786"/>
<keyword evidence="5" id="KW-0573">Peptidoglycan synthesis</keyword>
<evidence type="ECO:0000256" key="7">
    <source>
        <dbReference type="ARBA" id="ARBA00023316"/>
    </source>
</evidence>
<dbReference type="PANTHER" id="PTHR36174:SF1">
    <property type="entry name" value="LIPID II:GLYCINE GLYCYLTRANSFERASE"/>
    <property type="match status" value="1"/>
</dbReference>
<dbReference type="GO" id="GO:0016755">
    <property type="term" value="F:aminoacyltransferase activity"/>
    <property type="evidence" value="ECO:0007669"/>
    <property type="project" value="InterPro"/>
</dbReference>
<feature type="domain" description="BioF2-like acetyltransferase" evidence="12">
    <location>
        <begin position="146"/>
        <end position="277"/>
    </location>
</feature>
<dbReference type="GO" id="GO:0005737">
    <property type="term" value="C:cytoplasm"/>
    <property type="evidence" value="ECO:0007669"/>
    <property type="project" value="UniProtKB-SubCell"/>
</dbReference>
<dbReference type="EMBL" id="RIAX01000005">
    <property type="protein sequence ID" value="RNF39535.1"/>
    <property type="molecule type" value="Genomic_DNA"/>
</dbReference>
<dbReference type="InterPro" id="IPR038740">
    <property type="entry name" value="BioF2-like_GNAT_dom"/>
</dbReference>
<evidence type="ECO:0000256" key="2">
    <source>
        <dbReference type="ARBA" id="ARBA00009943"/>
    </source>
</evidence>
<dbReference type="RefSeq" id="WP_123165235.1">
    <property type="nucleotide sequence ID" value="NZ_RIAX01000005.1"/>
</dbReference>
<dbReference type="OrthoDB" id="9785911at2"/>
<evidence type="ECO:0000256" key="5">
    <source>
        <dbReference type="ARBA" id="ARBA00022984"/>
    </source>
</evidence>
<accession>A0A3M8P786</accession>
<dbReference type="SUPFAM" id="SSF55729">
    <property type="entry name" value="Acyl-CoA N-acyltransferases (Nat)"/>
    <property type="match status" value="1"/>
</dbReference>
<evidence type="ECO:0000256" key="11">
    <source>
        <dbReference type="ARBA" id="ARBA00048654"/>
    </source>
</evidence>
<keyword evidence="14" id="KW-1185">Reference proteome</keyword>
<dbReference type="EC" id="2.3.2.16" evidence="8"/>
<proteinExistence type="inferred from homology"/>
<dbReference type="PANTHER" id="PTHR36174">
    <property type="entry name" value="LIPID II:GLYCINE GLYCYLTRANSFERASE"/>
    <property type="match status" value="1"/>
</dbReference>
<evidence type="ECO:0000313" key="14">
    <source>
        <dbReference type="Proteomes" id="UP000275473"/>
    </source>
</evidence>
<dbReference type="InterPro" id="IPR016181">
    <property type="entry name" value="Acyl_CoA_acyltransferase"/>
</dbReference>
<evidence type="ECO:0000256" key="3">
    <source>
        <dbReference type="ARBA" id="ARBA00022679"/>
    </source>
</evidence>
<comment type="subcellular location">
    <subcellularLocation>
        <location evidence="1">Cytoplasm</location>
    </subcellularLocation>
</comment>
<name>A0A3M8P786_9BACL</name>
<keyword evidence="7" id="KW-0961">Cell wall biogenesis/degradation</keyword>
<dbReference type="InterPro" id="IPR050644">
    <property type="entry name" value="PG_Glycine_Bridge_Synth"/>
</dbReference>
<keyword evidence="6" id="KW-0012">Acyltransferase</keyword>
<comment type="caution">
    <text evidence="13">The sequence shown here is derived from an EMBL/GenBank/DDBJ whole genome shotgun (WGS) entry which is preliminary data.</text>
</comment>
<dbReference type="GO" id="GO:0008360">
    <property type="term" value="P:regulation of cell shape"/>
    <property type="evidence" value="ECO:0007669"/>
    <property type="project" value="UniProtKB-KW"/>
</dbReference>
<keyword evidence="4" id="KW-0133">Cell shape</keyword>
<evidence type="ECO:0000256" key="10">
    <source>
        <dbReference type="ARBA" id="ARBA00042933"/>
    </source>
</evidence>
<sequence>MANFPDIYFLPEWGKYFEKKEVEGELRIVELENEWGHVFYQFIVRPIPLISGPTLYYDTITPFGFSGPIILKCEKGRNEELAVLFNQKFQEYCEAHHIVTEYVRFNPWLKNLNDFKGFYSLRNNGITQYIDLTVNDYFAEEFSPKSRTQVRKARKSGVEIELDFTGAHTKEFCRLYELMAIKNNVENEYYLFTEEFIRDSFKLLEGKQFILFAKYQGNYISASLILHHGDYVHYHLTANDPEYFHLAANSLIIDEACRWGVEHGKKQLHLGGTSGDEQLFRFKKKFTKTAPLDLLMGKKIRNEEVYNMLVDFKKSNGGIQNMDYFPLYRG</sequence>
<comment type="similarity">
    <text evidence="2">Belongs to the FemABX family.</text>
</comment>
<dbReference type="GO" id="GO:0009252">
    <property type="term" value="P:peptidoglycan biosynthetic process"/>
    <property type="evidence" value="ECO:0007669"/>
    <property type="project" value="UniProtKB-KW"/>
</dbReference>
<comment type="catalytic activity">
    <reaction evidence="11">
        <text>beta-D-GlcNAc-(1-&gt;4)-Mur2Ac(oyl-L-Ala-D-isoglutaminyl-L-Lys-D-Ala-D-Ala)-di-trans,octa-cis-undecaprenyl diphosphate + glycyl-tRNA(Gly) = beta-D-GlcNAc-(1-&gt;4)-Mur2Ac(oyl-L-Ala-D-isoglutaminyl-L-Lys-(N(6)-Gly)-D-Ala-D-Ala)-di-trans,octa-cis-undecaprenyl diphosphate + tRNA(Gly) + H(+)</text>
        <dbReference type="Rhea" id="RHEA:30435"/>
        <dbReference type="Rhea" id="RHEA-COMP:9664"/>
        <dbReference type="Rhea" id="RHEA-COMP:9683"/>
        <dbReference type="ChEBI" id="CHEBI:15378"/>
        <dbReference type="ChEBI" id="CHEBI:62233"/>
        <dbReference type="ChEBI" id="CHEBI:62234"/>
        <dbReference type="ChEBI" id="CHEBI:78442"/>
        <dbReference type="ChEBI" id="CHEBI:78522"/>
        <dbReference type="EC" id="2.3.2.16"/>
    </reaction>
</comment>
<evidence type="ECO:0000256" key="1">
    <source>
        <dbReference type="ARBA" id="ARBA00004496"/>
    </source>
</evidence>
<keyword evidence="3 13" id="KW-0808">Transferase</keyword>
<evidence type="ECO:0000259" key="12">
    <source>
        <dbReference type="Pfam" id="PF13480"/>
    </source>
</evidence>
<dbReference type="GO" id="GO:0071555">
    <property type="term" value="P:cell wall organization"/>
    <property type="evidence" value="ECO:0007669"/>
    <property type="project" value="UniProtKB-KW"/>
</dbReference>
<evidence type="ECO:0000256" key="6">
    <source>
        <dbReference type="ARBA" id="ARBA00023315"/>
    </source>
</evidence>
<evidence type="ECO:0000256" key="8">
    <source>
        <dbReference type="ARBA" id="ARBA00039074"/>
    </source>
</evidence>
<gene>
    <name evidence="13" type="ORF">EEX84_08655</name>
</gene>
<protein>
    <recommendedName>
        <fullName evidence="9">Lipid II:glycine glycyltransferase</fullName>
        <ecNumber evidence="8">2.3.2.16</ecNumber>
    </recommendedName>
    <alternativeName>
        <fullName evidence="10">Factor essential for expression of methicillin resistance X</fullName>
    </alternativeName>
</protein>
<dbReference type="PROSITE" id="PS51191">
    <property type="entry name" value="FEMABX"/>
    <property type="match status" value="1"/>
</dbReference>
<dbReference type="InterPro" id="IPR003447">
    <property type="entry name" value="FEMABX"/>
</dbReference>